<accession>S2DHT3</accession>
<evidence type="ECO:0000256" key="1">
    <source>
        <dbReference type="SAM" id="SignalP"/>
    </source>
</evidence>
<evidence type="ECO:0000259" key="2">
    <source>
        <dbReference type="SMART" id="SM00245"/>
    </source>
</evidence>
<dbReference type="EMBL" id="ALWO02000032">
    <property type="protein sequence ID" value="EOZ96725.1"/>
    <property type="molecule type" value="Genomic_DNA"/>
</dbReference>
<dbReference type="Gene3D" id="2.60.120.260">
    <property type="entry name" value="Galactose-binding domain-like"/>
    <property type="match status" value="1"/>
</dbReference>
<protein>
    <recommendedName>
        <fullName evidence="2">Tail specific protease domain-containing protein</fullName>
    </recommendedName>
</protein>
<feature type="signal peptide" evidence="1">
    <location>
        <begin position="1"/>
        <end position="21"/>
    </location>
</feature>
<sequence length="740" mass="83776">MYKISIAKICFYFLCFSIVLQNCTSKNPASQPQHNLGFEVWTNKSDLSDGWSTWGDKKVEIDSTFSYEGKYSGKISSISDKESFGGIVYKIPIKGIIGDSVRLEGKIRFENISEGFVGLILRVEENGNTIHFENLQDLNLNGTKDWSTYRITLPLGFGKDNLTIAGIIQGKGTAWFDDFKVQIDGKDINNFEIPNLKPGIFESDTIFDKGSEIILSQITDQQINNLAITAKIWSFLKYYHPEVNAGKFNWDYELFRVLPEILKAKNDKLRDQSFLKWIKNLGTVPTCDPCVEVSPDSFSLGNFDWIEQENISNDVKTALKWIFKNRTSEEKFYVGPAEYGPSPVFSNELDYKQFAYPDDGFRLLALFRYWGVIEYFFPYKHLMDEDWNTVLKTFIPIFLNAKNALEYELALLQLITMINDSHASLNARLIDRELRGDYYPPFKVDFIENNLVVTQPLVDSLSHLSGTVVSHFNGKEIHSIVDSIRPFFPASNEAALKRDMAWQILRSKTKSSTITFEKKGLATMDFIHANSFNSIYANKNPDPESFKMLTPNIAYLNIKKLTPTELASAFEKIQSTNGLIIDLRTYPEHTLVYDLGAFLVNTPKGFVKGSLPQYDTPGKFYFTQILQINPNPTAFYLGKVILLVDENTQSAPEFHTMGLQVGENVMTIGSQTAGADGNVATIKIPGGYLTFFSGVGIYYPDGTETQRVGIKIDLEVKPTFQGVREGRDEVLEKAIELLIK</sequence>
<evidence type="ECO:0000313" key="4">
    <source>
        <dbReference type="Proteomes" id="UP000006073"/>
    </source>
</evidence>
<dbReference type="CDD" id="cd07562">
    <property type="entry name" value="Peptidase_S41_TRI"/>
    <property type="match status" value="1"/>
</dbReference>
<dbReference type="eggNOG" id="COG0793">
    <property type="taxonomic scope" value="Bacteria"/>
</dbReference>
<reference evidence="3 4" key="1">
    <citation type="journal article" date="2013" name="Genome Announc.">
        <title>Draft Genome Sequence of Indibacter alkaliphilus Strain LW1T, Isolated from Lonar Lake, a Haloalkaline Lake in the Buldana District of Maharashtra, India.</title>
        <authorList>
            <person name="Singh A."/>
            <person name="Kumar Jangir P."/>
            <person name="Sharma R."/>
            <person name="Singh A."/>
            <person name="Kumar Pinnaka A."/>
            <person name="Shivaji S."/>
        </authorList>
    </citation>
    <scope>NUCLEOTIDE SEQUENCE [LARGE SCALE GENOMIC DNA]</scope>
    <source>
        <strain evidence="4">CCUG 57479 / KCTC 22604 / LW1</strain>
    </source>
</reference>
<gene>
    <name evidence="3" type="ORF">A33Q_2035</name>
</gene>
<organism evidence="3 4">
    <name type="scientific">Indibacter alkaliphilus (strain CCUG 57479 / KCTC 22604 / LW1)</name>
    <dbReference type="NCBI Taxonomy" id="1189612"/>
    <lineage>
        <taxon>Bacteria</taxon>
        <taxon>Pseudomonadati</taxon>
        <taxon>Bacteroidota</taxon>
        <taxon>Cytophagia</taxon>
        <taxon>Cytophagales</taxon>
        <taxon>Cyclobacteriaceae</taxon>
    </lineage>
</organism>
<feature type="chain" id="PRO_5004496087" description="Tail specific protease domain-containing protein" evidence="1">
    <location>
        <begin position="22"/>
        <end position="740"/>
    </location>
</feature>
<keyword evidence="1" id="KW-0732">Signal</keyword>
<feature type="domain" description="Tail specific protease" evidence="2">
    <location>
        <begin position="497"/>
        <end position="717"/>
    </location>
</feature>
<dbReference type="Proteomes" id="UP000006073">
    <property type="component" value="Unassembled WGS sequence"/>
</dbReference>
<proteinExistence type="predicted"/>
<dbReference type="SUPFAM" id="SSF52096">
    <property type="entry name" value="ClpP/crotonase"/>
    <property type="match status" value="1"/>
</dbReference>
<dbReference type="InterPro" id="IPR005151">
    <property type="entry name" value="Tail-specific_protease"/>
</dbReference>
<dbReference type="GO" id="GO:0006508">
    <property type="term" value="P:proteolysis"/>
    <property type="evidence" value="ECO:0007669"/>
    <property type="project" value="InterPro"/>
</dbReference>
<evidence type="ECO:0000313" key="3">
    <source>
        <dbReference type="EMBL" id="EOZ96725.1"/>
    </source>
</evidence>
<dbReference type="STRING" id="1189612.A33Q_2035"/>
<dbReference type="Gene3D" id="3.90.226.10">
    <property type="entry name" value="2-enoyl-CoA Hydratase, Chain A, domain 1"/>
    <property type="match status" value="1"/>
</dbReference>
<comment type="caution">
    <text evidence="3">The sequence shown here is derived from an EMBL/GenBank/DDBJ whole genome shotgun (WGS) entry which is preliminary data.</text>
</comment>
<name>S2DHT3_INDAL</name>
<dbReference type="InterPro" id="IPR029045">
    <property type="entry name" value="ClpP/crotonase-like_dom_sf"/>
</dbReference>
<dbReference type="GO" id="GO:0008236">
    <property type="term" value="F:serine-type peptidase activity"/>
    <property type="evidence" value="ECO:0007669"/>
    <property type="project" value="InterPro"/>
</dbReference>
<dbReference type="SMART" id="SM00245">
    <property type="entry name" value="TSPc"/>
    <property type="match status" value="1"/>
</dbReference>
<dbReference type="Pfam" id="PF03572">
    <property type="entry name" value="Peptidase_S41"/>
    <property type="match status" value="1"/>
</dbReference>
<dbReference type="AlphaFoldDB" id="S2DHT3"/>
<keyword evidence="4" id="KW-1185">Reference proteome</keyword>